<dbReference type="EMBL" id="GQ178086">
    <property type="protein sequence ID" value="ADD62691.1"/>
    <property type="molecule type" value="mRNA"/>
</dbReference>
<organism evidence="2">
    <name type="scientific">Heterodera avenae</name>
    <name type="common">Cereal cyst nematode worm</name>
    <dbReference type="NCBI Taxonomy" id="34510"/>
    <lineage>
        <taxon>Eukaryota</taxon>
        <taxon>Metazoa</taxon>
        <taxon>Ecdysozoa</taxon>
        <taxon>Nematoda</taxon>
        <taxon>Chromadorea</taxon>
        <taxon>Rhabditida</taxon>
        <taxon>Tylenchina</taxon>
        <taxon>Tylenchomorpha</taxon>
        <taxon>Tylenchoidea</taxon>
        <taxon>Heteroderidae</taxon>
        <taxon>Heteroderinae</taxon>
        <taxon>Heterodera</taxon>
    </lineage>
</organism>
<name>F1A6F8_HETAV</name>
<keyword evidence="1" id="KW-0732">Signal</keyword>
<gene>
    <name evidence="2" type="primary">CBP1</name>
</gene>
<feature type="chain" id="PRO_5003265656" evidence="1">
    <location>
        <begin position="19"/>
        <end position="131"/>
    </location>
</feature>
<evidence type="ECO:0000313" key="2">
    <source>
        <dbReference type="EMBL" id="ADD62691.1"/>
    </source>
</evidence>
<evidence type="ECO:0000256" key="1">
    <source>
        <dbReference type="SAM" id="SignalP"/>
    </source>
</evidence>
<proteinExistence type="evidence at transcript level"/>
<feature type="signal peptide" evidence="1">
    <location>
        <begin position="1"/>
        <end position="18"/>
    </location>
</feature>
<reference evidence="2" key="1">
    <citation type="submission" date="2009-05" db="EMBL/GenBank/DDBJ databases">
        <title>Cloning and function analysis of cellulose binding protein gene from Heterodera avenae.</title>
        <authorList>
            <person name="Peng D."/>
            <person name="Gu X."/>
            <person name="He Y."/>
        </authorList>
    </citation>
    <scope>NUCLEOTIDE SEQUENCE</scope>
</reference>
<protein>
    <submittedName>
        <fullName evidence="2">Cellulose binding protein</fullName>
    </submittedName>
</protein>
<accession>F1A6F8</accession>
<sequence length="131" mass="14530">MIWMQYFLLICFAFCSSSKSESSSSIPNSVTVQVKQTIGDTNEYNLQFINGVYQRVCTVIFRLDLPSTATVDKYSKMVPIPDTCGQYALDNTLDLLPGETFDAKLSLVGSGKPNVTILSTKNIPTNKKCRN</sequence>
<dbReference type="AlphaFoldDB" id="F1A6F8"/>